<comment type="caution">
    <text evidence="1">The sequence shown here is derived from an EMBL/GenBank/DDBJ whole genome shotgun (WGS) entry which is preliminary data.</text>
</comment>
<accession>A0A328VS33</accession>
<sequence>MRSTHRLRRPRHSQLPARLMKRLQDPFVQHLIALVLITLLAVVIGCAVEASTTSWHLFWYGLLAM</sequence>
<proteinExistence type="predicted"/>
<dbReference type="Proteomes" id="UP000248706">
    <property type="component" value="Unassembled WGS sequence"/>
</dbReference>
<dbReference type="EMBL" id="MCIF01000002">
    <property type="protein sequence ID" value="RAQ98533.1"/>
    <property type="molecule type" value="Genomic_DNA"/>
</dbReference>
<keyword evidence="2" id="KW-1185">Reference proteome</keyword>
<dbReference type="AlphaFoldDB" id="A0A328VS33"/>
<organism evidence="1 2">
    <name type="scientific">Thermogemmatispora tikiterensis</name>
    <dbReference type="NCBI Taxonomy" id="1825093"/>
    <lineage>
        <taxon>Bacteria</taxon>
        <taxon>Bacillati</taxon>
        <taxon>Chloroflexota</taxon>
        <taxon>Ktedonobacteria</taxon>
        <taxon>Thermogemmatisporales</taxon>
        <taxon>Thermogemmatisporaceae</taxon>
        <taxon>Thermogemmatispora</taxon>
    </lineage>
</organism>
<name>A0A328VS33_9CHLR</name>
<gene>
    <name evidence="1" type="ORF">A4R35_23535</name>
</gene>
<reference evidence="1 2" key="1">
    <citation type="submission" date="2016-08" db="EMBL/GenBank/DDBJ databases">
        <title>Analysis of Carbohydrate Active Enzymes in Thermogemmatispora T81 Reveals Carbohydrate Degradation Ability.</title>
        <authorList>
            <person name="Tomazini A."/>
            <person name="Lal S."/>
            <person name="Stott M."/>
            <person name="Henrissat B."/>
            <person name="Polikarpov I."/>
            <person name="Sparling R."/>
            <person name="Levin D.B."/>
        </authorList>
    </citation>
    <scope>NUCLEOTIDE SEQUENCE [LARGE SCALE GENOMIC DNA]</scope>
    <source>
        <strain evidence="1 2">T81</strain>
    </source>
</reference>
<evidence type="ECO:0000313" key="1">
    <source>
        <dbReference type="EMBL" id="RAQ98533.1"/>
    </source>
</evidence>
<evidence type="ECO:0000313" key="2">
    <source>
        <dbReference type="Proteomes" id="UP000248706"/>
    </source>
</evidence>
<protein>
    <submittedName>
        <fullName evidence="1">Uncharacterized protein</fullName>
    </submittedName>
</protein>